<name>A0AA38UIW3_9AGAR</name>
<dbReference type="PANTHER" id="PTHR21373">
    <property type="entry name" value="GLUCOSE REPRESSIBLE PROTEIN MAK10"/>
    <property type="match status" value="1"/>
</dbReference>
<evidence type="ECO:0000259" key="5">
    <source>
        <dbReference type="Pfam" id="PF04112"/>
    </source>
</evidence>
<feature type="domain" description="NAA35-like N-terminal" evidence="5">
    <location>
        <begin position="3"/>
        <end position="161"/>
    </location>
</feature>
<dbReference type="AlphaFoldDB" id="A0AA38UIW3"/>
<evidence type="ECO:0000256" key="2">
    <source>
        <dbReference type="ARBA" id="ARBA00006289"/>
    </source>
</evidence>
<gene>
    <name evidence="7" type="ORF">F5878DRAFT_606180</name>
</gene>
<dbReference type="Pfam" id="PF04112">
    <property type="entry name" value="Mak10"/>
    <property type="match status" value="1"/>
</dbReference>
<feature type="domain" description="NAA35-like TPR repeats" evidence="6">
    <location>
        <begin position="315"/>
        <end position="504"/>
    </location>
</feature>
<dbReference type="Pfam" id="PF25789">
    <property type="entry name" value="TPR_NAA35"/>
    <property type="match status" value="1"/>
</dbReference>
<dbReference type="EMBL" id="MU805988">
    <property type="protein sequence ID" value="KAJ3843014.1"/>
    <property type="molecule type" value="Genomic_DNA"/>
</dbReference>
<sequence length="704" mass="80875">MEPGSMITIDAFSLSDAMTAIEIGDPRLDTGMQLEVIKQPDFDPLTPLLPEEICWIIDHSMAYETQWHASNPLAHTVFTLLYAHCLYDVDPDIIPSSSILNWDSSRPLELITIVIRAYTSALLKSCSLAWNELSKGTLPDNEDWHSDKSEVSLLEGWPVEAAVARLDSALKWLSKTTQVPPLWQEAIKIRLQFRRHLIVLLSSTESLPRNREDFENHLHAARHCLSIIRLHRCESISSTSAAHAAFDPHIARRLNTFLPVRIVDIPSWDQTCDAYERLLNGWEDIDRLSTTHDISTWNQAGFHQSWFTAPAARPAYIRSCVQTLFFDGNQIVHSQPQGWVINRLFEETIGLSYNVFSQHWGGSGSDSLAELERRIIHTVIPHMRGLWNNPPRRRRFLVKTILDWHMVYDAVCVLVEDLDTTDMDPVTFRTLNQFPKAIILWRLTTIREVILSGFQVELYHPLERPFAYWFAAQVIDVHLTQLDMVSKGMAGIVPQNSPSRKEIHYQHVFLVALQAMCMTMFINLVRSFPTNTIFTQWEQLRTNLCRRYKWAFNPAYDVYEFEPVVLEPDFTEFLKEVQDAQNQGQGHDMPKDLKKKKAQRHSSQSPTEYLELALKLLQSLIATNNTGSLDGHWIHDRMQLLQGMSETCQELQSYLSGSSLDGDSSRNSLLKLDWARSFSESMPKTPWFPSVRRAEGEVAPSRNR</sequence>
<accession>A0AA38UIW3</accession>
<comment type="subcellular location">
    <subcellularLocation>
        <location evidence="1">Cytoplasm</location>
    </subcellularLocation>
</comment>
<evidence type="ECO:0000313" key="7">
    <source>
        <dbReference type="EMBL" id="KAJ3843014.1"/>
    </source>
</evidence>
<comment type="caution">
    <text evidence="7">The sequence shown here is derived from an EMBL/GenBank/DDBJ whole genome shotgun (WGS) entry which is preliminary data.</text>
</comment>
<feature type="region of interest" description="Disordered" evidence="4">
    <location>
        <begin position="579"/>
        <end position="603"/>
    </location>
</feature>
<dbReference type="PANTHER" id="PTHR21373:SF0">
    <property type="entry name" value="N-ALPHA-ACETYLTRANSFERASE 35, NATC AUXILIARY SUBUNIT"/>
    <property type="match status" value="1"/>
</dbReference>
<keyword evidence="3" id="KW-0963">Cytoplasm</keyword>
<evidence type="ECO:0000313" key="8">
    <source>
        <dbReference type="Proteomes" id="UP001163846"/>
    </source>
</evidence>
<keyword evidence="8" id="KW-1185">Reference proteome</keyword>
<evidence type="ECO:0000256" key="1">
    <source>
        <dbReference type="ARBA" id="ARBA00004496"/>
    </source>
</evidence>
<comment type="similarity">
    <text evidence="2">Belongs to the MAK10 family.</text>
</comment>
<dbReference type="InterPro" id="IPR057982">
    <property type="entry name" value="TPR_NAA35"/>
</dbReference>
<reference evidence="7" key="1">
    <citation type="submission" date="2022-08" db="EMBL/GenBank/DDBJ databases">
        <authorList>
            <consortium name="DOE Joint Genome Institute"/>
            <person name="Min B."/>
            <person name="Riley R."/>
            <person name="Sierra-Patev S."/>
            <person name="Naranjo-Ortiz M."/>
            <person name="Looney B."/>
            <person name="Konkel Z."/>
            <person name="Slot J.C."/>
            <person name="Sakamoto Y."/>
            <person name="Steenwyk J.L."/>
            <person name="Rokas A."/>
            <person name="Carro J."/>
            <person name="Camarero S."/>
            <person name="Ferreira P."/>
            <person name="Molpeceres G."/>
            <person name="Ruiz-Duenas F.J."/>
            <person name="Serrano A."/>
            <person name="Henrissat B."/>
            <person name="Drula E."/>
            <person name="Hughes K.W."/>
            <person name="Mata J.L."/>
            <person name="Ishikawa N.K."/>
            <person name="Vargas-Isla R."/>
            <person name="Ushijima S."/>
            <person name="Smith C.A."/>
            <person name="Ahrendt S."/>
            <person name="Andreopoulos W."/>
            <person name="He G."/>
            <person name="Labutti K."/>
            <person name="Lipzen A."/>
            <person name="Ng V."/>
            <person name="Sandor L."/>
            <person name="Barry K."/>
            <person name="Martinez A.T."/>
            <person name="Xiao Y."/>
            <person name="Gibbons J.G."/>
            <person name="Terashima K."/>
            <person name="Hibbett D.S."/>
            <person name="Grigoriev I.V."/>
        </authorList>
    </citation>
    <scope>NUCLEOTIDE SEQUENCE</scope>
    <source>
        <strain evidence="7">TFB9207</strain>
    </source>
</reference>
<dbReference type="InterPro" id="IPR057983">
    <property type="entry name" value="NAA35-like_N"/>
</dbReference>
<protein>
    <submittedName>
        <fullName evidence="7">Mak10 subunit, NatC N-terminal acetyltransferase-domain-containing protein</fullName>
    </submittedName>
</protein>
<evidence type="ECO:0000259" key="6">
    <source>
        <dbReference type="Pfam" id="PF25789"/>
    </source>
</evidence>
<evidence type="ECO:0000256" key="4">
    <source>
        <dbReference type="SAM" id="MobiDB-lite"/>
    </source>
</evidence>
<evidence type="ECO:0000256" key="3">
    <source>
        <dbReference type="ARBA" id="ARBA00022490"/>
    </source>
</evidence>
<dbReference type="InterPro" id="IPR007244">
    <property type="entry name" value="Naa35_N"/>
</dbReference>
<dbReference type="Proteomes" id="UP001163846">
    <property type="component" value="Unassembled WGS sequence"/>
</dbReference>
<organism evidence="7 8">
    <name type="scientific">Lentinula raphanica</name>
    <dbReference type="NCBI Taxonomy" id="153919"/>
    <lineage>
        <taxon>Eukaryota</taxon>
        <taxon>Fungi</taxon>
        <taxon>Dikarya</taxon>
        <taxon>Basidiomycota</taxon>
        <taxon>Agaricomycotina</taxon>
        <taxon>Agaricomycetes</taxon>
        <taxon>Agaricomycetidae</taxon>
        <taxon>Agaricales</taxon>
        <taxon>Marasmiineae</taxon>
        <taxon>Omphalotaceae</taxon>
        <taxon>Lentinula</taxon>
    </lineage>
</organism>
<feature type="region of interest" description="Disordered" evidence="4">
    <location>
        <begin position="680"/>
        <end position="704"/>
    </location>
</feature>
<dbReference type="GO" id="GO:0031417">
    <property type="term" value="C:NatC complex"/>
    <property type="evidence" value="ECO:0007669"/>
    <property type="project" value="InterPro"/>
</dbReference>
<proteinExistence type="inferred from homology"/>